<keyword evidence="6" id="KW-1185">Reference proteome</keyword>
<dbReference type="CDD" id="cd00564">
    <property type="entry name" value="TMP_TenI"/>
    <property type="match status" value="1"/>
</dbReference>
<dbReference type="EC" id="2.5.1.3" evidence="5"/>
<evidence type="ECO:0000256" key="2">
    <source>
        <dbReference type="ARBA" id="ARBA00004948"/>
    </source>
</evidence>
<feature type="domain" description="Thiamine phosphate synthase/TenI" evidence="4">
    <location>
        <begin position="17"/>
        <end position="184"/>
    </location>
</feature>
<dbReference type="InterPro" id="IPR036206">
    <property type="entry name" value="ThiamineP_synth_sf"/>
</dbReference>
<evidence type="ECO:0000313" key="5">
    <source>
        <dbReference type="EMBL" id="NYG60347.1"/>
    </source>
</evidence>
<comment type="function">
    <text evidence="1">Condenses 4-methyl-5-(beta-hydroxyethyl)thiazole monophosphate (THZ-P) and 2-methyl-4-amino-5-hydroxymethyl pyrimidine pyrophosphate (HMP-PP) to form thiamine monophosphate (TMP).</text>
</comment>
<evidence type="ECO:0000256" key="1">
    <source>
        <dbReference type="ARBA" id="ARBA00003814"/>
    </source>
</evidence>
<gene>
    <name evidence="5" type="ORF">BJ980_003270</name>
</gene>
<dbReference type="InterPro" id="IPR022998">
    <property type="entry name" value="ThiamineP_synth_TenI"/>
</dbReference>
<evidence type="ECO:0000313" key="6">
    <source>
        <dbReference type="Proteomes" id="UP000540656"/>
    </source>
</evidence>
<dbReference type="SUPFAM" id="SSF51391">
    <property type="entry name" value="Thiamin phosphate synthase"/>
    <property type="match status" value="1"/>
</dbReference>
<dbReference type="InterPro" id="IPR013785">
    <property type="entry name" value="Aldolase_TIM"/>
</dbReference>
<protein>
    <submittedName>
        <fullName evidence="5">Thiamine-phosphate pyrophosphorylase</fullName>
        <ecNumber evidence="5">2.5.1.3</ecNumber>
    </submittedName>
</protein>
<dbReference type="PANTHER" id="PTHR20857:SF15">
    <property type="entry name" value="THIAMINE-PHOSPHATE SYNTHASE"/>
    <property type="match status" value="1"/>
</dbReference>
<proteinExistence type="predicted"/>
<organism evidence="5 6">
    <name type="scientific">Nocardioides daedukensis</name>
    <dbReference type="NCBI Taxonomy" id="634462"/>
    <lineage>
        <taxon>Bacteria</taxon>
        <taxon>Bacillati</taxon>
        <taxon>Actinomycetota</taxon>
        <taxon>Actinomycetes</taxon>
        <taxon>Propionibacteriales</taxon>
        <taxon>Nocardioidaceae</taxon>
        <taxon>Nocardioides</taxon>
    </lineage>
</organism>
<accession>A0A7Y9S4E3</accession>
<dbReference type="AlphaFoldDB" id="A0A7Y9S4E3"/>
<dbReference type="PANTHER" id="PTHR20857">
    <property type="entry name" value="THIAMINE-PHOSPHATE PYROPHOSPHORYLASE"/>
    <property type="match status" value="1"/>
</dbReference>
<dbReference type="RefSeq" id="WP_179503287.1">
    <property type="nucleotide sequence ID" value="NZ_JACCAA010000001.1"/>
</dbReference>
<comment type="caution">
    <text evidence="5">The sequence shown here is derived from an EMBL/GenBank/DDBJ whole genome shotgun (WGS) entry which is preliminary data.</text>
</comment>
<dbReference type="GO" id="GO:0005737">
    <property type="term" value="C:cytoplasm"/>
    <property type="evidence" value="ECO:0007669"/>
    <property type="project" value="TreeGrafter"/>
</dbReference>
<dbReference type="EMBL" id="JACCAA010000001">
    <property type="protein sequence ID" value="NYG60347.1"/>
    <property type="molecule type" value="Genomic_DNA"/>
</dbReference>
<reference evidence="5 6" key="1">
    <citation type="submission" date="2020-07" db="EMBL/GenBank/DDBJ databases">
        <title>Sequencing the genomes of 1000 actinobacteria strains.</title>
        <authorList>
            <person name="Klenk H.-P."/>
        </authorList>
    </citation>
    <scope>NUCLEOTIDE SEQUENCE [LARGE SCALE GENOMIC DNA]</scope>
    <source>
        <strain evidence="5 6">DSM 23819</strain>
    </source>
</reference>
<comment type="pathway">
    <text evidence="2">Cofactor biosynthesis; thiamine diphosphate biosynthesis.</text>
</comment>
<dbReference type="Pfam" id="PF02581">
    <property type="entry name" value="TMP-TENI"/>
    <property type="match status" value="1"/>
</dbReference>
<evidence type="ECO:0000259" key="4">
    <source>
        <dbReference type="Pfam" id="PF02581"/>
    </source>
</evidence>
<name>A0A7Y9S4E3_9ACTN</name>
<keyword evidence="5" id="KW-0808">Transferase</keyword>
<keyword evidence="3" id="KW-0784">Thiamine biosynthesis</keyword>
<sequence>MSSTSSVAPGTLPRLLLLTDRSQLRLGRGLVRTVHECVEAGLTHLVVREHDLPPDARHALVAALADLPGLTVISSHIADPVAHGLHQPSDPTRHVLPTATAHQLLGRSCHTRTEVYRAAADGVDYVTLSPFALTPSKPGHGPALGPDAYADHRVPVYALGGITPRNARAARDAGAHGVAVMGAVMRAAEPGAVVAALLEEAA</sequence>
<evidence type="ECO:0000256" key="3">
    <source>
        <dbReference type="ARBA" id="ARBA00022977"/>
    </source>
</evidence>
<dbReference type="Gene3D" id="3.20.20.70">
    <property type="entry name" value="Aldolase class I"/>
    <property type="match status" value="1"/>
</dbReference>
<dbReference type="GO" id="GO:0009228">
    <property type="term" value="P:thiamine biosynthetic process"/>
    <property type="evidence" value="ECO:0007669"/>
    <property type="project" value="UniProtKB-KW"/>
</dbReference>
<dbReference type="Proteomes" id="UP000540656">
    <property type="component" value="Unassembled WGS sequence"/>
</dbReference>
<dbReference type="GO" id="GO:0004789">
    <property type="term" value="F:thiamine-phosphate diphosphorylase activity"/>
    <property type="evidence" value="ECO:0007669"/>
    <property type="project" value="UniProtKB-EC"/>
</dbReference>